<dbReference type="GO" id="GO:0016705">
    <property type="term" value="F:oxidoreductase activity, acting on paired donors, with incorporation or reduction of molecular oxygen"/>
    <property type="evidence" value="ECO:0007669"/>
    <property type="project" value="InterPro"/>
</dbReference>
<gene>
    <name evidence="9" type="ORF">A0J61_05859</name>
</gene>
<dbReference type="PROSITE" id="PS00086">
    <property type="entry name" value="CYTOCHROME_P450"/>
    <property type="match status" value="1"/>
</dbReference>
<dbReference type="PANTHER" id="PTHR24291:SF50">
    <property type="entry name" value="BIFUNCTIONAL ALBAFLAVENONE MONOOXYGENASE_TERPENE SYNTHASE"/>
    <property type="match status" value="1"/>
</dbReference>
<dbReference type="InterPro" id="IPR002401">
    <property type="entry name" value="Cyt_P450_E_grp-I"/>
</dbReference>
<comment type="cofactor">
    <cofactor evidence="7">
        <name>heme</name>
        <dbReference type="ChEBI" id="CHEBI:30413"/>
    </cofactor>
</comment>
<keyword evidence="3 7" id="KW-0479">Metal-binding</keyword>
<dbReference type="Pfam" id="PF00067">
    <property type="entry name" value="p450"/>
    <property type="match status" value="1"/>
</dbReference>
<evidence type="ECO:0000256" key="6">
    <source>
        <dbReference type="ARBA" id="ARBA00023033"/>
    </source>
</evidence>
<evidence type="ECO:0000256" key="8">
    <source>
        <dbReference type="RuleBase" id="RU000461"/>
    </source>
</evidence>
<dbReference type="InterPro" id="IPR001128">
    <property type="entry name" value="Cyt_P450"/>
</dbReference>
<evidence type="ECO:0000256" key="4">
    <source>
        <dbReference type="ARBA" id="ARBA00023002"/>
    </source>
</evidence>
<evidence type="ECO:0000313" key="9">
    <source>
        <dbReference type="EMBL" id="OBZ86096.1"/>
    </source>
</evidence>
<dbReference type="EMBL" id="LUGH01000329">
    <property type="protein sequence ID" value="OBZ86096.1"/>
    <property type="molecule type" value="Genomic_DNA"/>
</dbReference>
<reference evidence="9 10" key="1">
    <citation type="submission" date="2016-03" db="EMBL/GenBank/DDBJ databases">
        <title>Choanephora cucurbitarum.</title>
        <authorList>
            <person name="Min B."/>
            <person name="Park H."/>
            <person name="Park J.-H."/>
            <person name="Shin H.-D."/>
            <person name="Choi I.-G."/>
        </authorList>
    </citation>
    <scope>NUCLEOTIDE SEQUENCE [LARGE SCALE GENOMIC DNA]</scope>
    <source>
        <strain evidence="9 10">KUS-F28377</strain>
    </source>
</reference>
<name>A0A1C7NBX8_9FUNG</name>
<dbReference type="GO" id="GO:0020037">
    <property type="term" value="F:heme binding"/>
    <property type="evidence" value="ECO:0007669"/>
    <property type="project" value="InterPro"/>
</dbReference>
<dbReference type="OrthoDB" id="1470350at2759"/>
<keyword evidence="2 7" id="KW-0349">Heme</keyword>
<organism evidence="9 10">
    <name type="scientific">Choanephora cucurbitarum</name>
    <dbReference type="NCBI Taxonomy" id="101091"/>
    <lineage>
        <taxon>Eukaryota</taxon>
        <taxon>Fungi</taxon>
        <taxon>Fungi incertae sedis</taxon>
        <taxon>Mucoromycota</taxon>
        <taxon>Mucoromycotina</taxon>
        <taxon>Mucoromycetes</taxon>
        <taxon>Mucorales</taxon>
        <taxon>Mucorineae</taxon>
        <taxon>Choanephoraceae</taxon>
        <taxon>Choanephoroideae</taxon>
        <taxon>Choanephora</taxon>
    </lineage>
</organism>
<dbReference type="AlphaFoldDB" id="A0A1C7NBX8"/>
<keyword evidence="5 7" id="KW-0408">Iron</keyword>
<dbReference type="STRING" id="101091.A0A1C7NBX8"/>
<feature type="binding site" description="axial binding residue" evidence="7">
    <location>
        <position position="478"/>
    </location>
    <ligand>
        <name>heme</name>
        <dbReference type="ChEBI" id="CHEBI:30413"/>
    </ligand>
    <ligandPart>
        <name>Fe</name>
        <dbReference type="ChEBI" id="CHEBI:18248"/>
    </ligandPart>
</feature>
<dbReference type="PRINTS" id="PR00463">
    <property type="entry name" value="EP450I"/>
</dbReference>
<dbReference type="SUPFAM" id="SSF48264">
    <property type="entry name" value="Cytochrome P450"/>
    <property type="match status" value="1"/>
</dbReference>
<evidence type="ECO:0000256" key="2">
    <source>
        <dbReference type="ARBA" id="ARBA00022617"/>
    </source>
</evidence>
<evidence type="ECO:0000256" key="1">
    <source>
        <dbReference type="ARBA" id="ARBA00010617"/>
    </source>
</evidence>
<accession>A0A1C7NBX8</accession>
<dbReference type="InParanoid" id="A0A1C7NBX8"/>
<dbReference type="InterPro" id="IPR017972">
    <property type="entry name" value="Cyt_P450_CS"/>
</dbReference>
<dbReference type="PRINTS" id="PR00385">
    <property type="entry name" value="P450"/>
</dbReference>
<dbReference type="InterPro" id="IPR050196">
    <property type="entry name" value="Cytochrome_P450_Monoox"/>
</dbReference>
<keyword evidence="10" id="KW-1185">Reference proteome</keyword>
<keyword evidence="4 8" id="KW-0560">Oxidoreductase</keyword>
<proteinExistence type="inferred from homology"/>
<comment type="caution">
    <text evidence="9">The sequence shown here is derived from an EMBL/GenBank/DDBJ whole genome shotgun (WGS) entry which is preliminary data.</text>
</comment>
<evidence type="ECO:0000256" key="3">
    <source>
        <dbReference type="ARBA" id="ARBA00022723"/>
    </source>
</evidence>
<protein>
    <submittedName>
        <fullName evidence="9">Uncharacterized protein</fullName>
    </submittedName>
</protein>
<evidence type="ECO:0000313" key="10">
    <source>
        <dbReference type="Proteomes" id="UP000093000"/>
    </source>
</evidence>
<dbReference type="GO" id="GO:0004497">
    <property type="term" value="F:monooxygenase activity"/>
    <property type="evidence" value="ECO:0007669"/>
    <property type="project" value="UniProtKB-KW"/>
</dbReference>
<sequence>MSLPMSTNYLFVKESIWTIWKSHRHNGFSKTQNRKYLIGTAIALIFAYLVQDRFLKPPRKLRHIPYVGWIPVLLSSIRRESAYVYGQKNIHPKLKSKEIKDIYARSSDLGWIVYLLNPKDIKQVLLKPDLFPKINLSEGYENTLTNRFNDGHSLFFSNGPEWKGMKSVISPVFSRSLPVEMFGERASRLFERMESIGNVIEVSNLMRRYTLDVIGRAAFGIDFEAIADPNCEWIALYDIINQGIQDPFFFTFPDLEQNHLWMFGDRIALHHRLDKLMEKIDKVIEQRKEELRNGNIESSAKNDMLTTMIKELEKKNGIIREEQIKSNFCFFFLAGHDSTTNAICFALYYFAVYPEIQQRAREEVNRVLGTEPKDVLPDMNQIKQMEYIYMVIKEVLRIHPPAPRSGPRRAKEDTVISGKFIPKNSIVAIDIYNAHHHQDVWENENVFDPERFRTTNYDGRHAGKGISWLPFGSGPRQCVGMNFSLTEQRVVLCMMLRKFNWSLPENSPHNHGVLTSGSFLAGPKNMEIKFESRY</sequence>
<keyword evidence="6 8" id="KW-0503">Monooxygenase</keyword>
<dbReference type="InterPro" id="IPR036396">
    <property type="entry name" value="Cyt_P450_sf"/>
</dbReference>
<evidence type="ECO:0000256" key="5">
    <source>
        <dbReference type="ARBA" id="ARBA00023004"/>
    </source>
</evidence>
<evidence type="ECO:0000256" key="7">
    <source>
        <dbReference type="PIRSR" id="PIRSR602401-1"/>
    </source>
</evidence>
<comment type="similarity">
    <text evidence="1 8">Belongs to the cytochrome P450 family.</text>
</comment>
<dbReference type="PANTHER" id="PTHR24291">
    <property type="entry name" value="CYTOCHROME P450 FAMILY 4"/>
    <property type="match status" value="1"/>
</dbReference>
<dbReference type="GO" id="GO:0005506">
    <property type="term" value="F:iron ion binding"/>
    <property type="evidence" value="ECO:0007669"/>
    <property type="project" value="InterPro"/>
</dbReference>
<dbReference type="Gene3D" id="1.10.630.10">
    <property type="entry name" value="Cytochrome P450"/>
    <property type="match status" value="1"/>
</dbReference>
<dbReference type="Proteomes" id="UP000093000">
    <property type="component" value="Unassembled WGS sequence"/>
</dbReference>